<name>A0A432MCG7_9GAMM</name>
<dbReference type="GO" id="GO:0004222">
    <property type="term" value="F:metalloendopeptidase activity"/>
    <property type="evidence" value="ECO:0007669"/>
    <property type="project" value="TreeGrafter"/>
</dbReference>
<organism evidence="2 3">
    <name type="scientific">Dyella choica</name>
    <dbReference type="NCBI Taxonomy" id="1927959"/>
    <lineage>
        <taxon>Bacteria</taxon>
        <taxon>Pseudomonadati</taxon>
        <taxon>Pseudomonadota</taxon>
        <taxon>Gammaproteobacteria</taxon>
        <taxon>Lysobacterales</taxon>
        <taxon>Rhodanobacteraceae</taxon>
        <taxon>Dyella</taxon>
    </lineage>
</organism>
<sequence length="416" mass="44612">MQSAMTSGIGPSHHEFACWSGFFSIAELRVNAWRRSLLASLLCLVAVGTTAQRAPQRQAFDLRVPWIPQPVSVDGKASLVYELHLTNYAQEPLKLERLSVLDNRDHVLAEWGPTSLNQIIGRPDHPADHDNGLLPPGITAVAYLSVPMDDNPEAAARITQRISYATSSGQTFSVDGGAFAVDTRKPLQLGPPLRGGPWVAIYDARWERGHRRVMYAIDGSVHIPARFAIDWIRVGAHGGYARGDGAAPSQWFGYGAQVLAVADAVVASTGEGIPEPLTLAEGIAHKVPLENAAGNYVALALGDGRYAFYEHLKPGSIKVKPGDQVRRGQVIAQLGFTGESTGPHLHFHVSDANAPLDAEGLPYALDPFRVLGAYPSIETFDQGKPWLPSDKAGGDVRTGEFPAPLSVVDFGGAAMP</sequence>
<dbReference type="EMBL" id="RYYV01000001">
    <property type="protein sequence ID" value="RUL79987.1"/>
    <property type="molecule type" value="Genomic_DNA"/>
</dbReference>
<accession>A0A432MCG7</accession>
<comment type="caution">
    <text evidence="2">The sequence shown here is derived from an EMBL/GenBank/DDBJ whole genome shotgun (WGS) entry which is preliminary data.</text>
</comment>
<dbReference type="CDD" id="cd12797">
    <property type="entry name" value="M23_peptidase"/>
    <property type="match status" value="1"/>
</dbReference>
<evidence type="ECO:0000313" key="2">
    <source>
        <dbReference type="EMBL" id="RUL79987.1"/>
    </source>
</evidence>
<dbReference type="InterPro" id="IPR011055">
    <property type="entry name" value="Dup_hybrid_motif"/>
</dbReference>
<dbReference type="InterPro" id="IPR016047">
    <property type="entry name" value="M23ase_b-sheet_dom"/>
</dbReference>
<gene>
    <name evidence="2" type="ORF">EKH80_02020</name>
</gene>
<dbReference type="Proteomes" id="UP000274358">
    <property type="component" value="Unassembled WGS sequence"/>
</dbReference>
<protein>
    <submittedName>
        <fullName evidence="2">M23 family metallopeptidase</fullName>
    </submittedName>
</protein>
<dbReference type="PANTHER" id="PTHR21666">
    <property type="entry name" value="PEPTIDASE-RELATED"/>
    <property type="match status" value="1"/>
</dbReference>
<dbReference type="PANTHER" id="PTHR21666:SF270">
    <property type="entry name" value="MUREIN HYDROLASE ACTIVATOR ENVC"/>
    <property type="match status" value="1"/>
</dbReference>
<dbReference type="AlphaFoldDB" id="A0A432MCG7"/>
<dbReference type="Pfam" id="PF01551">
    <property type="entry name" value="Peptidase_M23"/>
    <property type="match status" value="1"/>
</dbReference>
<proteinExistence type="predicted"/>
<evidence type="ECO:0000259" key="1">
    <source>
        <dbReference type="Pfam" id="PF01551"/>
    </source>
</evidence>
<reference evidence="2 3" key="1">
    <citation type="submission" date="2018-12" db="EMBL/GenBank/DDBJ databases">
        <title>Dyella dinghuensis sp. nov. DHOA06 and Dyella choica sp. nov. 4M-K27, isolated from forest soil.</title>
        <authorList>
            <person name="Qiu L.-H."/>
            <person name="Gao Z.-H."/>
        </authorList>
    </citation>
    <scope>NUCLEOTIDE SEQUENCE [LARGE SCALE GENOMIC DNA]</scope>
    <source>
        <strain evidence="2 3">4M-K27</strain>
    </source>
</reference>
<feature type="domain" description="M23ase beta-sheet core" evidence="1">
    <location>
        <begin position="255"/>
        <end position="357"/>
    </location>
</feature>
<evidence type="ECO:0000313" key="3">
    <source>
        <dbReference type="Proteomes" id="UP000274358"/>
    </source>
</evidence>
<keyword evidence="3" id="KW-1185">Reference proteome</keyword>
<dbReference type="SUPFAM" id="SSF51261">
    <property type="entry name" value="Duplicated hybrid motif"/>
    <property type="match status" value="1"/>
</dbReference>
<dbReference type="InterPro" id="IPR050570">
    <property type="entry name" value="Cell_wall_metabolism_enzyme"/>
</dbReference>
<dbReference type="Gene3D" id="2.70.70.10">
    <property type="entry name" value="Glucose Permease (Domain IIA)"/>
    <property type="match status" value="1"/>
</dbReference>